<feature type="non-terminal residue" evidence="5">
    <location>
        <position position="1"/>
    </location>
</feature>
<protein>
    <recommendedName>
        <fullName evidence="4">4'-phosphopantetheinyl transferase domain-containing protein</fullName>
    </recommendedName>
</protein>
<dbReference type="InterPro" id="IPR037143">
    <property type="entry name" value="4-PPantetheinyl_Trfase_dom_sf"/>
</dbReference>
<dbReference type="GO" id="GO:0000287">
    <property type="term" value="F:magnesium ion binding"/>
    <property type="evidence" value="ECO:0007669"/>
    <property type="project" value="InterPro"/>
</dbReference>
<evidence type="ECO:0000259" key="4">
    <source>
        <dbReference type="Pfam" id="PF01648"/>
    </source>
</evidence>
<organism evidence="5">
    <name type="scientific">marine sediment metagenome</name>
    <dbReference type="NCBI Taxonomy" id="412755"/>
    <lineage>
        <taxon>unclassified sequences</taxon>
        <taxon>metagenomes</taxon>
        <taxon>ecological metagenomes</taxon>
    </lineage>
</organism>
<evidence type="ECO:0000256" key="2">
    <source>
        <dbReference type="ARBA" id="ARBA00022723"/>
    </source>
</evidence>
<dbReference type="NCBIfam" id="TIGR00556">
    <property type="entry name" value="pantethn_trn"/>
    <property type="match status" value="1"/>
</dbReference>
<dbReference type="EMBL" id="BARS01044915">
    <property type="protein sequence ID" value="GAG40805.1"/>
    <property type="molecule type" value="Genomic_DNA"/>
</dbReference>
<dbReference type="GO" id="GO:0006633">
    <property type="term" value="P:fatty acid biosynthetic process"/>
    <property type="evidence" value="ECO:0007669"/>
    <property type="project" value="InterPro"/>
</dbReference>
<dbReference type="InterPro" id="IPR008278">
    <property type="entry name" value="4-PPantetheinyl_Trfase_dom"/>
</dbReference>
<accession>X0XCI7</accession>
<keyword evidence="3" id="KW-0460">Magnesium</keyword>
<evidence type="ECO:0000256" key="1">
    <source>
        <dbReference type="ARBA" id="ARBA00022679"/>
    </source>
</evidence>
<dbReference type="SUPFAM" id="SSF56214">
    <property type="entry name" value="4'-phosphopantetheinyl transferase"/>
    <property type="match status" value="1"/>
</dbReference>
<evidence type="ECO:0000256" key="3">
    <source>
        <dbReference type="ARBA" id="ARBA00022842"/>
    </source>
</evidence>
<feature type="domain" description="4'-phosphopantetheinyl transferase" evidence="4">
    <location>
        <begin position="2"/>
        <end position="48"/>
    </location>
</feature>
<dbReference type="Pfam" id="PF01648">
    <property type="entry name" value="ACPS"/>
    <property type="match status" value="1"/>
</dbReference>
<name>X0XCI7_9ZZZZ</name>
<evidence type="ECO:0000313" key="5">
    <source>
        <dbReference type="EMBL" id="GAG40805.1"/>
    </source>
</evidence>
<keyword evidence="2" id="KW-0479">Metal-binding</keyword>
<gene>
    <name evidence="5" type="ORF">S01H1_67784</name>
</gene>
<keyword evidence="1" id="KW-0808">Transferase</keyword>
<reference evidence="5" key="1">
    <citation type="journal article" date="2014" name="Front. Microbiol.">
        <title>High frequency of phylogenetically diverse reductive dehalogenase-homologous genes in deep subseafloor sedimentary metagenomes.</title>
        <authorList>
            <person name="Kawai M."/>
            <person name="Futagami T."/>
            <person name="Toyoda A."/>
            <person name="Takaki Y."/>
            <person name="Nishi S."/>
            <person name="Hori S."/>
            <person name="Arai W."/>
            <person name="Tsubouchi T."/>
            <person name="Morono Y."/>
            <person name="Uchiyama I."/>
            <person name="Ito T."/>
            <person name="Fujiyama A."/>
            <person name="Inagaki F."/>
            <person name="Takami H."/>
        </authorList>
    </citation>
    <scope>NUCLEOTIDE SEQUENCE</scope>
    <source>
        <strain evidence="5">Expedition CK06-06</strain>
    </source>
</reference>
<proteinExistence type="predicted"/>
<comment type="caution">
    <text evidence="5">The sequence shown here is derived from an EMBL/GenBank/DDBJ whole genome shotgun (WGS) entry which is preliminary data.</text>
</comment>
<sequence length="82" mass="8587">AVRFAAKEAVMKALGTGIKGVGWREIEVLSNRNGKPLVYLHGGAQQKARGLGLGELAISLSHSRDYAIASVIGGSNEGCDHK</sequence>
<dbReference type="GO" id="GO:0008897">
    <property type="term" value="F:holo-[acyl-carrier-protein] synthase activity"/>
    <property type="evidence" value="ECO:0007669"/>
    <property type="project" value="InterPro"/>
</dbReference>
<dbReference type="Gene3D" id="3.90.470.20">
    <property type="entry name" value="4'-phosphopantetheinyl transferase domain"/>
    <property type="match status" value="1"/>
</dbReference>
<dbReference type="InterPro" id="IPR004568">
    <property type="entry name" value="Ppantetheine-prot_Trfase_dom"/>
</dbReference>
<dbReference type="AlphaFoldDB" id="X0XCI7"/>